<reference evidence="2 3" key="1">
    <citation type="submission" date="2015-05" db="EMBL/GenBank/DDBJ databases">
        <authorList>
            <person name="Wang D.B."/>
            <person name="Wang M."/>
        </authorList>
    </citation>
    <scope>NUCLEOTIDE SEQUENCE [LARGE SCALE GENOMIC DNA]</scope>
    <source>
        <strain evidence="2">VL1</strain>
    </source>
</reference>
<evidence type="ECO:0000313" key="2">
    <source>
        <dbReference type="EMBL" id="CRK27420.1"/>
    </source>
</evidence>
<dbReference type="EMBL" id="CVQH01020396">
    <property type="protein sequence ID" value="CRK27420.1"/>
    <property type="molecule type" value="Genomic_DNA"/>
</dbReference>
<dbReference type="Gene3D" id="1.20.58.340">
    <property type="entry name" value="Magnesium transport protein CorA, transmembrane region"/>
    <property type="match status" value="1"/>
</dbReference>
<evidence type="ECO:0000313" key="3">
    <source>
        <dbReference type="Proteomes" id="UP000044602"/>
    </source>
</evidence>
<keyword evidence="1" id="KW-0812">Transmembrane</keyword>
<sequence length="435" mass="48622">MDFDRLFSIMGDEEGVARDLPHDGTSAPSSSEPSFAKSLDQVTFRGITFRWGSAPSFLDLGSLGAAHQWLNDSVEAIETSPETRKGLTFLLLLRCVPEHDERNVEYNVAIHKLGETSRRCPTFSGFVGGREQVRKSTFDGAGVEVHRILTPLASTFWFRIHSLNCIVAQLMTPAVRRNATLKRILHHPDFRDEARCSHWPATFLGGVHLSLTEKIERIRNEILDIQGPAGLTRLPNGANALRISREAVHLSNQCVYFEEVFHGLASAITLIESKSSNNRYYDPKRKLYSLKQEFERAGSYCVGGRERCATLIRGVQIVIAQRDQEATLKLAAESTNIARASWQDTTSMTAITVITMVFLPGTFTATLFSMPWFEDLAGNGNATIQMKVYTILTVLLTAGVISGWRVWCRIRHKRRNQEISAQIDNNKLEAGAIRA</sequence>
<keyword evidence="3" id="KW-1185">Reference proteome</keyword>
<feature type="transmembrane region" description="Helical" evidence="1">
    <location>
        <begin position="388"/>
        <end position="407"/>
    </location>
</feature>
<dbReference type="Proteomes" id="UP000044602">
    <property type="component" value="Unassembled WGS sequence"/>
</dbReference>
<gene>
    <name evidence="2" type="ORF">BN1708_014804</name>
</gene>
<keyword evidence="1" id="KW-1133">Transmembrane helix</keyword>
<dbReference type="AlphaFoldDB" id="A0A0G4M0P8"/>
<accession>A0A0G4M0P8</accession>
<dbReference type="STRING" id="100787.A0A0G4M0P8"/>
<keyword evidence="1" id="KW-0472">Membrane</keyword>
<evidence type="ECO:0000256" key="1">
    <source>
        <dbReference type="SAM" id="Phobius"/>
    </source>
</evidence>
<feature type="transmembrane region" description="Helical" evidence="1">
    <location>
        <begin position="348"/>
        <end position="368"/>
    </location>
</feature>
<organism evidence="2 3">
    <name type="scientific">Verticillium longisporum</name>
    <name type="common">Verticillium dahliae var. longisporum</name>
    <dbReference type="NCBI Taxonomy" id="100787"/>
    <lineage>
        <taxon>Eukaryota</taxon>
        <taxon>Fungi</taxon>
        <taxon>Dikarya</taxon>
        <taxon>Ascomycota</taxon>
        <taxon>Pezizomycotina</taxon>
        <taxon>Sordariomycetes</taxon>
        <taxon>Hypocreomycetidae</taxon>
        <taxon>Glomerellales</taxon>
        <taxon>Plectosphaerellaceae</taxon>
        <taxon>Verticillium</taxon>
    </lineage>
</organism>
<proteinExistence type="predicted"/>
<name>A0A0G4M0P8_VERLO</name>
<protein>
    <submittedName>
        <fullName evidence="2">Uncharacterized protein</fullName>
    </submittedName>
</protein>